<protein>
    <recommendedName>
        <fullName evidence="2">DUF6398 domain-containing protein</fullName>
    </recommendedName>
</protein>
<gene>
    <name evidence="3" type="ORF">IPN02_01420</name>
</gene>
<feature type="domain" description="DUF6398" evidence="2">
    <location>
        <begin position="527"/>
        <end position="612"/>
    </location>
</feature>
<feature type="region of interest" description="Disordered" evidence="1">
    <location>
        <begin position="86"/>
        <end position="106"/>
    </location>
</feature>
<name>A0A936N9F8_9ACTN</name>
<dbReference type="AlphaFoldDB" id="A0A936N9F8"/>
<evidence type="ECO:0000313" key="4">
    <source>
        <dbReference type="Proteomes" id="UP000727993"/>
    </source>
</evidence>
<feature type="region of interest" description="Disordered" evidence="1">
    <location>
        <begin position="1"/>
        <end position="40"/>
    </location>
</feature>
<dbReference type="InterPro" id="IPR045651">
    <property type="entry name" value="DUF6398"/>
</dbReference>
<reference evidence="3 4" key="1">
    <citation type="submission" date="2020-10" db="EMBL/GenBank/DDBJ databases">
        <title>Connecting structure to function with the recovery of over 1000 high-quality activated sludge metagenome-assembled genomes encoding full-length rRNA genes using long-read sequencing.</title>
        <authorList>
            <person name="Singleton C.M."/>
            <person name="Petriglieri F."/>
            <person name="Kristensen J.M."/>
            <person name="Kirkegaard R.H."/>
            <person name="Michaelsen T.Y."/>
            <person name="Andersen M.H."/>
            <person name="Karst S.M."/>
            <person name="Dueholm M.S."/>
            <person name="Nielsen P.H."/>
            <person name="Albertsen M."/>
        </authorList>
    </citation>
    <scope>NUCLEOTIDE SEQUENCE [LARGE SCALE GENOMIC DNA]</scope>
    <source>
        <strain evidence="3">Lyne_18-Q3-R50-59_MAXAC.006</strain>
    </source>
</reference>
<sequence>MSRRRKGQRKGGGRVTPRGDAARFRPGTTEVSGVPSIGGVGGRFDAPPPITGLFDPLANHLIPSRDDHPAEVERLACELVGLTRSIADDEPMPGGPASSRPSELTGMAPTEDAEAMLTSAVLALAESQQFRPEARYVDCIRPMLPFCAPGAQSDLLRRVNLLESKIGAPQWADAVWNATSVGGWRGWDDLGDLDTIGLELSWPGNWENQVLFASIVVQDGPFVQEFVVTTIDEYRRVFTPGTPWPVGPDEPPCRADVIRHLEPLEPAEAAGRISHAIDLTEMMIDAPVSDDSYLFVPLARQILSGQPSVAPPDPIEASHDQREQLILEFLNADGVAATLGLEDDPGSSQQIGEFCELFIDYSEGYAGGDIHRWSPMVVEGFLHFYGVKVMSDPDTDELLEPVLTEWIAYCHRLKGWPESVTVEALEVFDQHYECAIDPDAQDAITPMVDLIRLAVEMGIDLEDPISVRELLATWDPVQVGATAEPWPADGAAEMMWDLVPAKAVPHCESVLAMAEPVLDDLFSPDHLTSARRMLADLAERHTQPFLRGRPDVWAASITYAVAQVHSAFDSTGRIFGFDEKLAPQQLVDAFPTVSKASMTNKATTVRAWLNADGSGRFRYNRTAAMLGGVSPPGERH</sequence>
<dbReference type="Pfam" id="PF19935">
    <property type="entry name" value="DUF6398"/>
    <property type="match status" value="1"/>
</dbReference>
<dbReference type="Proteomes" id="UP000727993">
    <property type="component" value="Unassembled WGS sequence"/>
</dbReference>
<evidence type="ECO:0000256" key="1">
    <source>
        <dbReference type="SAM" id="MobiDB-lite"/>
    </source>
</evidence>
<accession>A0A936N9F8</accession>
<comment type="caution">
    <text evidence="3">The sequence shown here is derived from an EMBL/GenBank/DDBJ whole genome shotgun (WGS) entry which is preliminary data.</text>
</comment>
<dbReference type="EMBL" id="JADJZA010000001">
    <property type="protein sequence ID" value="MBK9295539.1"/>
    <property type="molecule type" value="Genomic_DNA"/>
</dbReference>
<evidence type="ECO:0000259" key="2">
    <source>
        <dbReference type="Pfam" id="PF19935"/>
    </source>
</evidence>
<evidence type="ECO:0000313" key="3">
    <source>
        <dbReference type="EMBL" id="MBK9295539.1"/>
    </source>
</evidence>
<organism evidence="3 4">
    <name type="scientific">Candidatus Neomicrothrix subdominans</name>
    <dbReference type="NCBI Taxonomy" id="2954438"/>
    <lineage>
        <taxon>Bacteria</taxon>
        <taxon>Bacillati</taxon>
        <taxon>Actinomycetota</taxon>
        <taxon>Acidimicrobiia</taxon>
        <taxon>Acidimicrobiales</taxon>
        <taxon>Microthrixaceae</taxon>
        <taxon>Candidatus Neomicrothrix</taxon>
    </lineage>
</organism>
<feature type="compositionally biased region" description="Basic residues" evidence="1">
    <location>
        <begin position="1"/>
        <end position="12"/>
    </location>
</feature>
<proteinExistence type="predicted"/>